<dbReference type="SUPFAM" id="SSF56024">
    <property type="entry name" value="Phospholipase D/nuclease"/>
    <property type="match status" value="1"/>
</dbReference>
<name>A0A7Y0SGF9_VIBPH</name>
<sequence>IVINVINGVHSKSVFADDRYMAVGSFNWFSASRSGKYANIETSLIYVGELEKEIKTQLDFLNSRSCNTNKQPVT</sequence>
<reference evidence="2 3" key="1">
    <citation type="submission" date="2020-04" db="EMBL/GenBank/DDBJ databases">
        <title>Whole-genome sequencing of Vibrio spp. from China reveals different genetic environments of blaCTX-M-14 among diverse lineages.</title>
        <authorList>
            <person name="Zheng Z."/>
            <person name="Ye L."/>
            <person name="Chen S."/>
        </authorList>
    </citation>
    <scope>NUCLEOTIDE SEQUENCE [LARGE SCALE GENOMIC DNA]</scope>
    <source>
        <strain evidence="2 3">Vb0551</strain>
    </source>
</reference>
<gene>
    <name evidence="2" type="ORF">HKB16_08410</name>
</gene>
<proteinExistence type="predicted"/>
<dbReference type="GO" id="GO:0006793">
    <property type="term" value="P:phosphorus metabolic process"/>
    <property type="evidence" value="ECO:0007669"/>
    <property type="project" value="UniProtKB-ARBA"/>
</dbReference>
<comment type="caution">
    <text evidence="2">The sequence shown here is derived from an EMBL/GenBank/DDBJ whole genome shotgun (WGS) entry which is preliminary data.</text>
</comment>
<accession>A0A7Y0SGF9</accession>
<dbReference type="Proteomes" id="UP000518904">
    <property type="component" value="Unassembled WGS sequence"/>
</dbReference>
<evidence type="ECO:0000313" key="2">
    <source>
        <dbReference type="EMBL" id="NMU82903.1"/>
    </source>
</evidence>
<dbReference type="PROSITE" id="PS50035">
    <property type="entry name" value="PLD"/>
    <property type="match status" value="1"/>
</dbReference>
<dbReference type="GO" id="GO:0003824">
    <property type="term" value="F:catalytic activity"/>
    <property type="evidence" value="ECO:0007669"/>
    <property type="project" value="InterPro"/>
</dbReference>
<protein>
    <recommendedName>
        <fullName evidence="1">PLD phosphodiesterase domain-containing protein</fullName>
    </recommendedName>
</protein>
<dbReference type="AlphaFoldDB" id="A0A7Y0SGF9"/>
<evidence type="ECO:0000259" key="1">
    <source>
        <dbReference type="PROSITE" id="PS50035"/>
    </source>
</evidence>
<feature type="domain" description="PLD phosphodiesterase" evidence="1">
    <location>
        <begin position="10"/>
        <end position="32"/>
    </location>
</feature>
<dbReference type="EMBL" id="JABCLB010001092">
    <property type="protein sequence ID" value="NMU82903.1"/>
    <property type="molecule type" value="Genomic_DNA"/>
</dbReference>
<evidence type="ECO:0000313" key="3">
    <source>
        <dbReference type="Proteomes" id="UP000518904"/>
    </source>
</evidence>
<organism evidence="2 3">
    <name type="scientific">Vibrio parahaemolyticus</name>
    <dbReference type="NCBI Taxonomy" id="670"/>
    <lineage>
        <taxon>Bacteria</taxon>
        <taxon>Pseudomonadati</taxon>
        <taxon>Pseudomonadota</taxon>
        <taxon>Gammaproteobacteria</taxon>
        <taxon>Vibrionales</taxon>
        <taxon>Vibrionaceae</taxon>
        <taxon>Vibrio</taxon>
    </lineage>
</organism>
<feature type="non-terminal residue" evidence="2">
    <location>
        <position position="1"/>
    </location>
</feature>
<dbReference type="InterPro" id="IPR001736">
    <property type="entry name" value="PLipase_D/transphosphatidylase"/>
</dbReference>